<keyword evidence="14" id="KW-1185">Reference proteome</keyword>
<evidence type="ECO:0000256" key="5">
    <source>
        <dbReference type="ARBA" id="ARBA00022490"/>
    </source>
</evidence>
<dbReference type="Proteomes" id="UP000318571">
    <property type="component" value="Chromosome 8"/>
</dbReference>
<proteinExistence type="inferred from homology"/>
<organism evidence="13 14">
    <name type="scientific">Tigriopus californicus</name>
    <name type="common">Marine copepod</name>
    <dbReference type="NCBI Taxonomy" id="6832"/>
    <lineage>
        <taxon>Eukaryota</taxon>
        <taxon>Metazoa</taxon>
        <taxon>Ecdysozoa</taxon>
        <taxon>Arthropoda</taxon>
        <taxon>Crustacea</taxon>
        <taxon>Multicrustacea</taxon>
        <taxon>Hexanauplia</taxon>
        <taxon>Copepoda</taxon>
        <taxon>Harpacticoida</taxon>
        <taxon>Harpacticidae</taxon>
        <taxon>Tigriopus</taxon>
    </lineage>
</organism>
<evidence type="ECO:0000256" key="4">
    <source>
        <dbReference type="ARBA" id="ARBA00014320"/>
    </source>
</evidence>
<dbReference type="GO" id="GO:0003677">
    <property type="term" value="F:DNA binding"/>
    <property type="evidence" value="ECO:0007669"/>
    <property type="project" value="UniProtKB-KW"/>
</dbReference>
<feature type="region of interest" description="Disordered" evidence="12">
    <location>
        <begin position="471"/>
        <end position="502"/>
    </location>
</feature>
<protein>
    <recommendedName>
        <fullName evidence="4">PCNA-interacting partner</fullName>
    </recommendedName>
    <alternativeName>
        <fullName evidence="10">PARP-1 binding protein</fullName>
    </alternativeName>
    <alternativeName>
        <fullName evidence="11">PARP1-binding protein</fullName>
    </alternativeName>
</protein>
<keyword evidence="7" id="KW-0238">DNA-binding</keyword>
<sequence length="677" mass="75317">MGVQAFVTFPDVLDEAGISLLDVRLKIDPKAPFVVIGDTPNSTFTSIVNFALHLARKFQLLRNDRTILLKDEDRFQKLNLILCAKNKETYGSFESDISDVLDLARITSETSNLDESEACQSYRRFIQSSNLVDSHTLYNILKKSIAEPDSELKSYLQSMPYHLMIWNPYFGPKSLEMDFLKLFCPEGPHLQFVQVETSLDSSLKEGSSPEFQIRVNALEDVPELDLEGMFRPYSRSESVDYCLAWMEGILRLLVNSRDELALARIMSGPFGILGQTAFTVIKHQAQSINMPLYQTIISYVGKLKLGGKSYAPCTDHPFYPYNKELCQFESLMDKLHSMVEEIKTGRALTTKLVQALRSFAQKIEKLKTSRLDTATEICLDVLNASLQLKDDIQLGATPKREVGKGGSVVGRQNMKIIRAAVDSLSTRSRVIKVHVLLGKIAHKPVSQSNSVKGTPIQIPSLVQLFTSPEEIPEEAPKDDTDTQDNTTNDFTPAKKPSAKGHPKYGSTFAWAPETSPLLIGSAELVSMAGQTLACPAPGDTPLRSDNKRKLAEAVAETLIQDVEVCLQGGKLAKARAEGEKAFKRMREDKTSRRRVAKRSILKDIANMKTPTILEKPEHNFGSSSSDSVDLKSRPGIISTKENPLSQSIPKKSKPLRKKGVPPPLLHGQTKLTTYFRI</sequence>
<dbReference type="OrthoDB" id="6427080at2759"/>
<keyword evidence="5" id="KW-0963">Cytoplasm</keyword>
<evidence type="ECO:0000256" key="9">
    <source>
        <dbReference type="ARBA" id="ARBA00023242"/>
    </source>
</evidence>
<dbReference type="GO" id="GO:0000785">
    <property type="term" value="C:chromatin"/>
    <property type="evidence" value="ECO:0007669"/>
    <property type="project" value="TreeGrafter"/>
</dbReference>
<evidence type="ECO:0000256" key="1">
    <source>
        <dbReference type="ARBA" id="ARBA00004123"/>
    </source>
</evidence>
<evidence type="ECO:0000256" key="3">
    <source>
        <dbReference type="ARBA" id="ARBA00009135"/>
    </source>
</evidence>
<dbReference type="GO" id="GO:0005634">
    <property type="term" value="C:nucleus"/>
    <property type="evidence" value="ECO:0007669"/>
    <property type="project" value="UniProtKB-SubCell"/>
</dbReference>
<evidence type="ECO:0000256" key="11">
    <source>
        <dbReference type="ARBA" id="ARBA00032731"/>
    </source>
</evidence>
<evidence type="ECO:0000313" key="13">
    <source>
        <dbReference type="EMBL" id="TRY62160.1"/>
    </source>
</evidence>
<feature type="region of interest" description="Disordered" evidence="12">
    <location>
        <begin position="615"/>
        <end position="666"/>
    </location>
</feature>
<dbReference type="AlphaFoldDB" id="A0A553N9P3"/>
<reference evidence="13 14" key="1">
    <citation type="journal article" date="2018" name="Nat. Ecol. Evol.">
        <title>Genomic signatures of mitonuclear coevolution across populations of Tigriopus californicus.</title>
        <authorList>
            <person name="Barreto F.S."/>
            <person name="Watson E.T."/>
            <person name="Lima T.G."/>
            <person name="Willett C.S."/>
            <person name="Edmands S."/>
            <person name="Li W."/>
            <person name="Burton R.S."/>
        </authorList>
    </citation>
    <scope>NUCLEOTIDE SEQUENCE [LARGE SCALE GENOMIC DNA]</scope>
    <source>
        <strain evidence="13 14">San Diego</strain>
    </source>
</reference>
<evidence type="ECO:0000256" key="10">
    <source>
        <dbReference type="ARBA" id="ARBA00031632"/>
    </source>
</evidence>
<name>A0A553N9P3_TIGCA</name>
<keyword evidence="8" id="KW-0234">DNA repair</keyword>
<evidence type="ECO:0000313" key="14">
    <source>
        <dbReference type="Proteomes" id="UP000318571"/>
    </source>
</evidence>
<dbReference type="STRING" id="6832.A0A553N9P3"/>
<dbReference type="EMBL" id="VCGU01000459">
    <property type="protein sequence ID" value="TRY62160.1"/>
    <property type="molecule type" value="Genomic_DNA"/>
</dbReference>
<comment type="subcellular location">
    <subcellularLocation>
        <location evidence="2">Cytoplasm</location>
    </subcellularLocation>
    <subcellularLocation>
        <location evidence="1">Nucleus</location>
    </subcellularLocation>
</comment>
<dbReference type="GO" id="GO:0006281">
    <property type="term" value="P:DNA repair"/>
    <property type="evidence" value="ECO:0007669"/>
    <property type="project" value="UniProtKB-KW"/>
</dbReference>
<comment type="caution">
    <text evidence="13">The sequence shown here is derived from an EMBL/GenBank/DDBJ whole genome shotgun (WGS) entry which is preliminary data.</text>
</comment>
<evidence type="ECO:0000256" key="2">
    <source>
        <dbReference type="ARBA" id="ARBA00004496"/>
    </source>
</evidence>
<gene>
    <name evidence="13" type="ORF">TCAL_03704</name>
</gene>
<dbReference type="PANTHER" id="PTHR32121:SF0">
    <property type="entry name" value="PCNA-INTERACTING PARTNER"/>
    <property type="match status" value="1"/>
</dbReference>
<dbReference type="GO" id="GO:2000042">
    <property type="term" value="P:negative regulation of double-strand break repair via homologous recombination"/>
    <property type="evidence" value="ECO:0007669"/>
    <property type="project" value="InterPro"/>
</dbReference>
<feature type="compositionally biased region" description="Polar residues" evidence="12">
    <location>
        <begin position="639"/>
        <end position="649"/>
    </location>
</feature>
<dbReference type="GO" id="GO:0005737">
    <property type="term" value="C:cytoplasm"/>
    <property type="evidence" value="ECO:0007669"/>
    <property type="project" value="UniProtKB-SubCell"/>
</dbReference>
<keyword evidence="9" id="KW-0539">Nucleus</keyword>
<evidence type="ECO:0000256" key="12">
    <source>
        <dbReference type="SAM" id="MobiDB-lite"/>
    </source>
</evidence>
<evidence type="ECO:0000256" key="7">
    <source>
        <dbReference type="ARBA" id="ARBA00023125"/>
    </source>
</evidence>
<accession>A0A553N9P3</accession>
<dbReference type="InterPro" id="IPR038932">
    <property type="entry name" value="PARPBP"/>
</dbReference>
<dbReference type="Gene3D" id="1.10.486.10">
    <property type="entry name" value="PCRA, domain 4"/>
    <property type="match status" value="1"/>
</dbReference>
<comment type="similarity">
    <text evidence="3">Belongs to the PARI family.</text>
</comment>
<evidence type="ECO:0000256" key="6">
    <source>
        <dbReference type="ARBA" id="ARBA00022763"/>
    </source>
</evidence>
<feature type="compositionally biased region" description="Basic residues" evidence="12">
    <location>
        <begin position="650"/>
        <end position="659"/>
    </location>
</feature>
<keyword evidence="6" id="KW-0227">DNA damage</keyword>
<evidence type="ECO:0000256" key="8">
    <source>
        <dbReference type="ARBA" id="ARBA00023204"/>
    </source>
</evidence>
<dbReference type="PANTHER" id="PTHR32121">
    <property type="entry name" value="PCNA-INTERACTING PARTNER"/>
    <property type="match status" value="1"/>
</dbReference>